<dbReference type="Gene3D" id="1.20.120.1220">
    <property type="match status" value="1"/>
</dbReference>
<feature type="transmembrane region" description="Helical" evidence="1">
    <location>
        <begin position="181"/>
        <end position="203"/>
    </location>
</feature>
<dbReference type="InterPro" id="IPR000045">
    <property type="entry name" value="Prepilin_IV_endopep_pep"/>
</dbReference>
<dbReference type="Pfam" id="PF01478">
    <property type="entry name" value="Peptidase_A24"/>
    <property type="match status" value="1"/>
</dbReference>
<keyword evidence="4" id="KW-1185">Reference proteome</keyword>
<dbReference type="OrthoDB" id="9952966at2"/>
<feature type="transmembrane region" description="Helical" evidence="1">
    <location>
        <begin position="57"/>
        <end position="73"/>
    </location>
</feature>
<feature type="transmembrane region" description="Helical" evidence="1">
    <location>
        <begin position="111"/>
        <end position="136"/>
    </location>
</feature>
<dbReference type="GO" id="GO:0004190">
    <property type="term" value="F:aspartic-type endopeptidase activity"/>
    <property type="evidence" value="ECO:0007669"/>
    <property type="project" value="InterPro"/>
</dbReference>
<evidence type="ECO:0000313" key="4">
    <source>
        <dbReference type="Proteomes" id="UP000182517"/>
    </source>
</evidence>
<feature type="transmembrane region" description="Helical" evidence="1">
    <location>
        <begin position="33"/>
        <end position="52"/>
    </location>
</feature>
<dbReference type="KEGG" id="pef:A7E78_03445"/>
<protein>
    <recommendedName>
        <fullName evidence="2">Prepilin type IV endopeptidase peptidase domain-containing protein</fullName>
    </recommendedName>
</protein>
<dbReference type="AlphaFoldDB" id="A0A1L3GMT2"/>
<sequence length="204" mass="22321">MTYRGSQDIPRYATGTVAMGFALFFIYQQRADWVVLAASSFLFLICASDTLFSKIPNLFNLVWVLFAFGYHIYNTGLAGFSLAFLGLFAGLALFLIPFLMGGMGAGDVKALAALGALLGPATIFQVFIYTALWGGIMGLLQCLFVPQLRQACMEWMRALRSGLLPANSITDIPRQTLRFPYAAAIAFGYYAYISWGGLLKLLAT</sequence>
<dbReference type="STRING" id="1842532.A7E78_03445"/>
<dbReference type="RefSeq" id="WP_072282928.1">
    <property type="nucleotide sequence ID" value="NZ_CP015519.1"/>
</dbReference>
<evidence type="ECO:0000259" key="2">
    <source>
        <dbReference type="Pfam" id="PF01478"/>
    </source>
</evidence>
<gene>
    <name evidence="3" type="ORF">A7E78_03445</name>
</gene>
<keyword evidence="1" id="KW-0812">Transmembrane</keyword>
<keyword evidence="1" id="KW-1133">Transmembrane helix</keyword>
<evidence type="ECO:0000313" key="3">
    <source>
        <dbReference type="EMBL" id="APG26968.1"/>
    </source>
</evidence>
<proteinExistence type="predicted"/>
<feature type="transmembrane region" description="Helical" evidence="1">
    <location>
        <begin position="9"/>
        <end position="27"/>
    </location>
</feature>
<feature type="domain" description="Prepilin type IV endopeptidase peptidase" evidence="2">
    <location>
        <begin position="37"/>
        <end position="139"/>
    </location>
</feature>
<feature type="transmembrane region" description="Helical" evidence="1">
    <location>
        <begin position="79"/>
        <end position="99"/>
    </location>
</feature>
<organism evidence="3 4">
    <name type="scientific">Syntrophotalea acetylenivorans</name>
    <dbReference type="NCBI Taxonomy" id="1842532"/>
    <lineage>
        <taxon>Bacteria</taxon>
        <taxon>Pseudomonadati</taxon>
        <taxon>Thermodesulfobacteriota</taxon>
        <taxon>Desulfuromonadia</taxon>
        <taxon>Desulfuromonadales</taxon>
        <taxon>Syntrophotaleaceae</taxon>
        <taxon>Syntrophotalea</taxon>
    </lineage>
</organism>
<name>A0A1L3GMT2_9BACT</name>
<dbReference type="EMBL" id="CP015519">
    <property type="protein sequence ID" value="APG26968.1"/>
    <property type="molecule type" value="Genomic_DNA"/>
</dbReference>
<dbReference type="Proteomes" id="UP000182517">
    <property type="component" value="Chromosome"/>
</dbReference>
<evidence type="ECO:0000256" key="1">
    <source>
        <dbReference type="SAM" id="Phobius"/>
    </source>
</evidence>
<keyword evidence="1" id="KW-0472">Membrane</keyword>
<dbReference type="GO" id="GO:0016020">
    <property type="term" value="C:membrane"/>
    <property type="evidence" value="ECO:0007669"/>
    <property type="project" value="InterPro"/>
</dbReference>
<accession>A0A1L3GMT2</accession>
<reference evidence="3 4" key="1">
    <citation type="journal article" date="2017" name="Genome Announc.">
        <title>Complete Genome Sequences of Two Acetylene-Fermenting Pelobacter acetylenicus Strains.</title>
        <authorList>
            <person name="Sutton J.M."/>
            <person name="Baesman S.M."/>
            <person name="Fierst J.L."/>
            <person name="Poret-Peterson A.T."/>
            <person name="Oremland R.S."/>
            <person name="Dunlap D.S."/>
            <person name="Akob D.M."/>
        </authorList>
    </citation>
    <scope>NUCLEOTIDE SEQUENCE [LARGE SCALE GENOMIC DNA]</scope>
    <source>
        <strain evidence="3 4">SFB93</strain>
    </source>
</reference>